<evidence type="ECO:0000313" key="4">
    <source>
        <dbReference type="Proteomes" id="UP000294155"/>
    </source>
</evidence>
<dbReference type="OrthoDB" id="844214at2"/>
<dbReference type="InterPro" id="IPR007484">
    <property type="entry name" value="Peptidase_M28"/>
</dbReference>
<feature type="signal peptide" evidence="1">
    <location>
        <begin position="1"/>
        <end position="20"/>
    </location>
</feature>
<evidence type="ECO:0000259" key="2">
    <source>
        <dbReference type="Pfam" id="PF04389"/>
    </source>
</evidence>
<feature type="chain" id="PRO_5020486611" evidence="1">
    <location>
        <begin position="21"/>
        <end position="557"/>
    </location>
</feature>
<dbReference type="Gene3D" id="3.40.630.10">
    <property type="entry name" value="Zn peptidases"/>
    <property type="match status" value="2"/>
</dbReference>
<proteinExistence type="predicted"/>
<dbReference type="SUPFAM" id="SSF53187">
    <property type="entry name" value="Zn-dependent exopeptidases"/>
    <property type="match status" value="1"/>
</dbReference>
<reference evidence="3 4" key="1">
    <citation type="submission" date="2019-02" db="EMBL/GenBank/DDBJ databases">
        <title>Bacterial novel species isolated from soil.</title>
        <authorList>
            <person name="Jung H.-Y."/>
        </authorList>
    </citation>
    <scope>NUCLEOTIDE SEQUENCE [LARGE SCALE GENOMIC DNA]</scope>
    <source>
        <strain evidence="3 4">1-3-3-3</strain>
    </source>
</reference>
<dbReference type="EMBL" id="SEWE01000003">
    <property type="protein sequence ID" value="RYU83696.1"/>
    <property type="molecule type" value="Genomic_DNA"/>
</dbReference>
<dbReference type="GO" id="GO:0008235">
    <property type="term" value="F:metalloexopeptidase activity"/>
    <property type="evidence" value="ECO:0007669"/>
    <property type="project" value="InterPro"/>
</dbReference>
<sequence>MKKLLLYSLLVLTAGPAAWAQKPLSKAAPATATQSASAAPDPAVTYAGTIRQTDLREHLTTLASDAFAGRETGQAGQKKAADYLVRQFAALGLQGPVKGSATPYLQPFQVTRGTPQPGGYLKVNGQNYAWLRDFFSYGPLLSPFPTETAGQPVFAGFGIDDPKYSDYAGLDVRGKDVLVLMGEPQDAKGRSLLTGTKEDGEWASGIRKIALAKRKGARSIFFLTFGSTADFQAQATQLGPALQEPAWALTDPVPASATAADHDEMPAGIGVYLVSPEVGPQLAGTTEANLRAYLGAIAKQKKPVPLNFQPPAFTAFVPQQQEKLTTENVLGFLEGSDKKDEVLVISAHYDHLGTKHDTIYNGADDDGSGTVSVLEIAQAFAQAKKEGHGPRRSILFVLMTGEEEGLFGSEYYTTHPVLPLAATVTDLNIDMVGRTDQAHAGKPDFVYLVGDDKLSWELHTAVEAANAKYSRLALDYAYNADNDPEQLYYRSDHYNFAKHNIPVVFFTSGLHADYHKATDDVERIEFEPLEKRARLVFYTAWELANRDARVLLDASKP</sequence>
<gene>
    <name evidence="3" type="ORF">EWM57_01745</name>
</gene>
<organism evidence="3 4">
    <name type="scientific">Hymenobacter persicinus</name>
    <dbReference type="NCBI Taxonomy" id="2025506"/>
    <lineage>
        <taxon>Bacteria</taxon>
        <taxon>Pseudomonadati</taxon>
        <taxon>Bacteroidota</taxon>
        <taxon>Cytophagia</taxon>
        <taxon>Cytophagales</taxon>
        <taxon>Hymenobacteraceae</taxon>
        <taxon>Hymenobacter</taxon>
    </lineage>
</organism>
<dbReference type="InterPro" id="IPR018247">
    <property type="entry name" value="EF_Hand_1_Ca_BS"/>
</dbReference>
<dbReference type="Proteomes" id="UP000294155">
    <property type="component" value="Unassembled WGS sequence"/>
</dbReference>
<dbReference type="InterPro" id="IPR045175">
    <property type="entry name" value="M28_fam"/>
</dbReference>
<accession>A0A4Q5LJ79</accession>
<protein>
    <submittedName>
        <fullName evidence="3">M28 family peptidase</fullName>
    </submittedName>
</protein>
<dbReference type="PANTHER" id="PTHR12147:SF26">
    <property type="entry name" value="PEPTIDASE M28 DOMAIN-CONTAINING PROTEIN"/>
    <property type="match status" value="1"/>
</dbReference>
<dbReference type="Pfam" id="PF04389">
    <property type="entry name" value="Peptidase_M28"/>
    <property type="match status" value="1"/>
</dbReference>
<keyword evidence="4" id="KW-1185">Reference proteome</keyword>
<evidence type="ECO:0000313" key="3">
    <source>
        <dbReference type="EMBL" id="RYU83696.1"/>
    </source>
</evidence>
<dbReference type="PROSITE" id="PS00018">
    <property type="entry name" value="EF_HAND_1"/>
    <property type="match status" value="1"/>
</dbReference>
<dbReference type="GO" id="GO:0006508">
    <property type="term" value="P:proteolysis"/>
    <property type="evidence" value="ECO:0007669"/>
    <property type="project" value="InterPro"/>
</dbReference>
<dbReference type="PANTHER" id="PTHR12147">
    <property type="entry name" value="METALLOPEPTIDASE M28 FAMILY MEMBER"/>
    <property type="match status" value="1"/>
</dbReference>
<evidence type="ECO:0000256" key="1">
    <source>
        <dbReference type="SAM" id="SignalP"/>
    </source>
</evidence>
<comment type="caution">
    <text evidence="3">The sequence shown here is derived from an EMBL/GenBank/DDBJ whole genome shotgun (WGS) entry which is preliminary data.</text>
</comment>
<name>A0A4Q5LJ79_9BACT</name>
<feature type="domain" description="Peptidase M28" evidence="2">
    <location>
        <begin position="328"/>
        <end position="538"/>
    </location>
</feature>
<dbReference type="RefSeq" id="WP_129919410.1">
    <property type="nucleotide sequence ID" value="NZ_SEWE01000003.1"/>
</dbReference>
<dbReference type="AlphaFoldDB" id="A0A4Q5LJ79"/>
<keyword evidence="1" id="KW-0732">Signal</keyword>